<dbReference type="Proteomes" id="UP000038010">
    <property type="component" value="Unassembled WGS sequence"/>
</dbReference>
<dbReference type="GeneID" id="28736721"/>
<comment type="caution">
    <text evidence="1">The sequence shown here is derived from an EMBL/GenBank/DDBJ whole genome shotgun (WGS) entry which is preliminary data.</text>
</comment>
<sequence length="236" mass="26361">MPLEKAPGIPADDRLYHIEKGWAFCTACVKYRRSEIFVVQVANKKFPHTVRWVRCVPQKLANRPDGSKAVMKMNDEVREILYEIAVDQGWTCFEGDKTKFPLYKKPPKVIKAAQSTQNNRGKATASVFTGTSTVSKKRKINAPELVDSATIGHPVKKKKTDAPVDEEHAEALEKAEKKRVEEAEIAREASLKAKMVDGNGTGDCYYMPMDGSGELPISMIWICDEHTIDPVKLVGL</sequence>
<dbReference type="AlphaFoldDB" id="A0A0N0NLA8"/>
<keyword evidence="2" id="KW-1185">Reference proteome</keyword>
<dbReference type="EMBL" id="LFJN01000016">
    <property type="protein sequence ID" value="KPI38968.1"/>
    <property type="molecule type" value="Genomic_DNA"/>
</dbReference>
<gene>
    <name evidence="1" type="ORF">AB675_4685</name>
</gene>
<name>A0A0N0NLA8_9EURO</name>
<organism evidence="1 2">
    <name type="scientific">Cyphellophora attinorum</name>
    <dbReference type="NCBI Taxonomy" id="1664694"/>
    <lineage>
        <taxon>Eukaryota</taxon>
        <taxon>Fungi</taxon>
        <taxon>Dikarya</taxon>
        <taxon>Ascomycota</taxon>
        <taxon>Pezizomycotina</taxon>
        <taxon>Eurotiomycetes</taxon>
        <taxon>Chaetothyriomycetidae</taxon>
        <taxon>Chaetothyriales</taxon>
        <taxon>Cyphellophoraceae</taxon>
        <taxon>Cyphellophora</taxon>
    </lineage>
</organism>
<dbReference type="VEuPathDB" id="FungiDB:AB675_4685"/>
<evidence type="ECO:0000313" key="2">
    <source>
        <dbReference type="Proteomes" id="UP000038010"/>
    </source>
</evidence>
<protein>
    <submittedName>
        <fullName evidence="1">Uncharacterized protein</fullName>
    </submittedName>
</protein>
<dbReference type="RefSeq" id="XP_017998931.1">
    <property type="nucleotide sequence ID" value="XM_018144841.1"/>
</dbReference>
<proteinExistence type="predicted"/>
<evidence type="ECO:0000313" key="1">
    <source>
        <dbReference type="EMBL" id="KPI38968.1"/>
    </source>
</evidence>
<reference evidence="1 2" key="1">
    <citation type="submission" date="2015-06" db="EMBL/GenBank/DDBJ databases">
        <title>Draft genome of the ant-associated black yeast Phialophora attae CBS 131958.</title>
        <authorList>
            <person name="Moreno L.F."/>
            <person name="Stielow B.J."/>
            <person name="de Hoog S."/>
            <person name="Vicente V.A."/>
            <person name="Weiss V.A."/>
            <person name="de Vries M."/>
            <person name="Cruz L.M."/>
            <person name="Souza E.M."/>
        </authorList>
    </citation>
    <scope>NUCLEOTIDE SEQUENCE [LARGE SCALE GENOMIC DNA]</scope>
    <source>
        <strain evidence="1 2">CBS 131958</strain>
    </source>
</reference>
<accession>A0A0N0NLA8</accession>